<dbReference type="RefSeq" id="WP_277860842.1">
    <property type="nucleotide sequence ID" value="NZ_JARRAG010000002.1"/>
</dbReference>
<reference evidence="2 3" key="1">
    <citation type="submission" date="2023-03" db="EMBL/GenBank/DDBJ databases">
        <title>Paludisphaera mucosa sp. nov. a novel planctomycete from northern fen.</title>
        <authorList>
            <person name="Ivanova A."/>
        </authorList>
    </citation>
    <scope>NUCLEOTIDE SEQUENCE [LARGE SCALE GENOMIC DNA]</scope>
    <source>
        <strain evidence="2 3">Pla2</strain>
    </source>
</reference>
<dbReference type="Proteomes" id="UP001216907">
    <property type="component" value="Unassembled WGS sequence"/>
</dbReference>
<gene>
    <name evidence="2" type="ORF">PZE19_11930</name>
</gene>
<keyword evidence="3" id="KW-1185">Reference proteome</keyword>
<evidence type="ECO:0000256" key="1">
    <source>
        <dbReference type="SAM" id="Phobius"/>
    </source>
</evidence>
<protein>
    <submittedName>
        <fullName evidence="2">Uncharacterized protein</fullName>
    </submittedName>
</protein>
<evidence type="ECO:0000313" key="2">
    <source>
        <dbReference type="EMBL" id="MDG3004485.1"/>
    </source>
</evidence>
<organism evidence="2 3">
    <name type="scientific">Paludisphaera mucosa</name>
    <dbReference type="NCBI Taxonomy" id="3030827"/>
    <lineage>
        <taxon>Bacteria</taxon>
        <taxon>Pseudomonadati</taxon>
        <taxon>Planctomycetota</taxon>
        <taxon>Planctomycetia</taxon>
        <taxon>Isosphaerales</taxon>
        <taxon>Isosphaeraceae</taxon>
        <taxon>Paludisphaera</taxon>
    </lineage>
</organism>
<keyword evidence="1" id="KW-0812">Transmembrane</keyword>
<dbReference type="EMBL" id="JARRAG010000002">
    <property type="protein sequence ID" value="MDG3004485.1"/>
    <property type="molecule type" value="Genomic_DNA"/>
</dbReference>
<proteinExistence type="predicted"/>
<feature type="transmembrane region" description="Helical" evidence="1">
    <location>
        <begin position="6"/>
        <end position="25"/>
    </location>
</feature>
<accession>A0ABT6FA74</accession>
<comment type="caution">
    <text evidence="2">The sequence shown here is derived from an EMBL/GenBank/DDBJ whole genome shotgun (WGS) entry which is preliminary data.</text>
</comment>
<keyword evidence="1" id="KW-1133">Transmembrane helix</keyword>
<name>A0ABT6FA74_9BACT</name>
<sequence length="45" mass="5179">MNRFWITNPLTFYTAGGLIVAYVLYMMIARRKGERPGHAGHEPEL</sequence>
<evidence type="ECO:0000313" key="3">
    <source>
        <dbReference type="Proteomes" id="UP001216907"/>
    </source>
</evidence>
<keyword evidence="1" id="KW-0472">Membrane</keyword>